<dbReference type="RefSeq" id="WP_072624714.1">
    <property type="nucleotide sequence ID" value="NZ_CP013290.1"/>
</dbReference>
<reference evidence="2 3" key="1">
    <citation type="submission" date="2015-11" db="EMBL/GenBank/DDBJ databases">
        <authorList>
            <person name="Zhang Y."/>
            <person name="Guo Z."/>
        </authorList>
    </citation>
    <scope>NUCLEOTIDE SEQUENCE [LARGE SCALE GENOMIC DNA]</scope>
    <source>
        <strain evidence="2 3">YFY001</strain>
    </source>
</reference>
<accession>A0A1L3MGP5</accession>
<sequence length="572" mass="59336">MSAQRGPVRPGVVGALTGALAGIAVLGPALAPGYTLHYDLVFVPDLPLSARTLGTDGSVPRAVPNDLVVALLGTVLPGWVVQKLLLLGAFVVGGAGAGRLARTVPGAVAAAVLWSWNPWLGERLGIGHWGYVVGAALLPWVLVAATRVRSGPRGVAALVATLTTASLWGSTPGVLATLLALVTVLCLGGPLRLLARDLALVAGVALLANAAWWWPFLRAASRAADPAGTSAFAAGADTPFGIVGSLVLGGGLWHDRTWFVERTGWPVAALAMTAVLALLVGAVRTRRWWRDPVTRAASAAGVAGLGLGAIAALPGGHGLLTWVVTSVPGAGLLRDGQKFAVLWVLLLTVATAVVVDRLHERRLPVVALVVAVVWPVATLPTLAWGHSGTWGSVDYPDDVRAVAADLRAEGEPVAVFPWSTYRRYAWADDRVVLDPWNRLLPQTVVGDDRLSLRQGESVAGEDPTAAAVTTALAEGGDVTDLLRRHGVRWVVVATDQPAPAGSVPELSGTSSRRVGDLVVHDLGPVTTSQAPPGSARWLGLAGTGAAVVGSLLLLLGTRRGETWPTRRRARLK</sequence>
<feature type="transmembrane region" description="Helical" evidence="1">
    <location>
        <begin position="365"/>
        <end position="385"/>
    </location>
</feature>
<evidence type="ECO:0000313" key="2">
    <source>
        <dbReference type="EMBL" id="APH01565.1"/>
    </source>
</evidence>
<feature type="transmembrane region" description="Helical" evidence="1">
    <location>
        <begin position="12"/>
        <end position="31"/>
    </location>
</feature>
<feature type="transmembrane region" description="Helical" evidence="1">
    <location>
        <begin position="155"/>
        <end position="178"/>
    </location>
</feature>
<evidence type="ECO:0000256" key="1">
    <source>
        <dbReference type="SAM" id="Phobius"/>
    </source>
</evidence>
<dbReference type="EMBL" id="CP013290">
    <property type="protein sequence ID" value="APH01565.1"/>
    <property type="molecule type" value="Genomic_DNA"/>
</dbReference>
<evidence type="ECO:0008006" key="4">
    <source>
        <dbReference type="Google" id="ProtNLM"/>
    </source>
</evidence>
<dbReference type="Proteomes" id="UP000182938">
    <property type="component" value="Chromosome"/>
</dbReference>
<gene>
    <name evidence="2" type="ORF">ASJ30_08470</name>
</gene>
<organism evidence="2 3">
    <name type="scientific">Janibacter indicus</name>
    <dbReference type="NCBI Taxonomy" id="857417"/>
    <lineage>
        <taxon>Bacteria</taxon>
        <taxon>Bacillati</taxon>
        <taxon>Actinomycetota</taxon>
        <taxon>Actinomycetes</taxon>
        <taxon>Micrococcales</taxon>
        <taxon>Intrasporangiaceae</taxon>
        <taxon>Janibacter</taxon>
    </lineage>
</organism>
<keyword evidence="3" id="KW-1185">Reference proteome</keyword>
<feature type="transmembrane region" description="Helical" evidence="1">
    <location>
        <begin position="537"/>
        <end position="557"/>
    </location>
</feature>
<dbReference type="KEGG" id="jte:ASJ30_08470"/>
<feature type="transmembrane region" description="Helical" evidence="1">
    <location>
        <begin position="129"/>
        <end position="148"/>
    </location>
</feature>
<feature type="transmembrane region" description="Helical" evidence="1">
    <location>
        <begin position="100"/>
        <end position="117"/>
    </location>
</feature>
<protein>
    <recommendedName>
        <fullName evidence="4">Membrane protein YfhO</fullName>
    </recommendedName>
</protein>
<proteinExistence type="predicted"/>
<dbReference type="AlphaFoldDB" id="A0A1L3MGP5"/>
<feature type="transmembrane region" description="Helical" evidence="1">
    <location>
        <begin position="296"/>
        <end position="320"/>
    </location>
</feature>
<keyword evidence="1" id="KW-0812">Transmembrane</keyword>
<keyword evidence="1" id="KW-0472">Membrane</keyword>
<feature type="transmembrane region" description="Helical" evidence="1">
    <location>
        <begin position="340"/>
        <end position="358"/>
    </location>
</feature>
<feature type="transmembrane region" description="Helical" evidence="1">
    <location>
        <begin position="67"/>
        <end position="93"/>
    </location>
</feature>
<feature type="transmembrane region" description="Helical" evidence="1">
    <location>
        <begin position="198"/>
        <end position="217"/>
    </location>
</feature>
<keyword evidence="1" id="KW-1133">Transmembrane helix</keyword>
<evidence type="ECO:0000313" key="3">
    <source>
        <dbReference type="Proteomes" id="UP000182938"/>
    </source>
</evidence>
<feature type="transmembrane region" description="Helical" evidence="1">
    <location>
        <begin position="229"/>
        <end position="253"/>
    </location>
</feature>
<name>A0A1L3MGP5_9MICO</name>
<feature type="transmembrane region" description="Helical" evidence="1">
    <location>
        <begin position="265"/>
        <end position="284"/>
    </location>
</feature>